<protein>
    <recommendedName>
        <fullName evidence="3">DUF4283 domain-containing protein</fullName>
    </recommendedName>
</protein>
<dbReference type="PANTHER" id="PTHR35218">
    <property type="entry name" value="RNASE H DOMAIN-CONTAINING PROTEIN"/>
    <property type="match status" value="1"/>
</dbReference>
<proteinExistence type="predicted"/>
<dbReference type="Gene3D" id="3.60.10.10">
    <property type="entry name" value="Endonuclease/exonuclease/phosphatase"/>
    <property type="match status" value="1"/>
</dbReference>
<reference evidence="1 2" key="1">
    <citation type="journal article" date="2019" name="Genome Biol. Evol.">
        <title>Insights into the evolution of the New World diploid cottons (Gossypium, subgenus Houzingenia) based on genome sequencing.</title>
        <authorList>
            <person name="Grover C.E."/>
            <person name="Arick M.A. 2nd"/>
            <person name="Thrash A."/>
            <person name="Conover J.L."/>
            <person name="Sanders W.S."/>
            <person name="Peterson D.G."/>
            <person name="Frelichowski J.E."/>
            <person name="Scheffler J.A."/>
            <person name="Scheffler B.E."/>
            <person name="Wendel J.F."/>
        </authorList>
    </citation>
    <scope>NUCLEOTIDE SEQUENCE [LARGE SCALE GENOMIC DNA]</scope>
    <source>
        <strain evidence="1">4</strain>
        <tissue evidence="1">Leaf</tissue>
    </source>
</reference>
<comment type="caution">
    <text evidence="1">The sequence shown here is derived from an EMBL/GenBank/DDBJ whole genome shotgun (WGS) entry which is preliminary data.</text>
</comment>
<dbReference type="PANTHER" id="PTHR35218:SF9">
    <property type="entry name" value="ENDONUCLEASE_EXONUCLEASE_PHOSPHATASE DOMAIN-CONTAINING PROTEIN"/>
    <property type="match status" value="1"/>
</dbReference>
<dbReference type="EMBL" id="JABEZV010000008">
    <property type="protein sequence ID" value="MBA0719092.1"/>
    <property type="molecule type" value="Genomic_DNA"/>
</dbReference>
<keyword evidence="2" id="KW-1185">Reference proteome</keyword>
<dbReference type="AlphaFoldDB" id="A0A7J9A5F5"/>
<dbReference type="Proteomes" id="UP000593574">
    <property type="component" value="Unassembled WGS sequence"/>
</dbReference>
<dbReference type="SUPFAM" id="SSF56219">
    <property type="entry name" value="DNase I-like"/>
    <property type="match status" value="1"/>
</dbReference>
<dbReference type="InterPro" id="IPR036691">
    <property type="entry name" value="Endo/exonu/phosph_ase_sf"/>
</dbReference>
<organism evidence="1 2">
    <name type="scientific">Gossypium laxum</name>
    <dbReference type="NCBI Taxonomy" id="34288"/>
    <lineage>
        <taxon>Eukaryota</taxon>
        <taxon>Viridiplantae</taxon>
        <taxon>Streptophyta</taxon>
        <taxon>Embryophyta</taxon>
        <taxon>Tracheophyta</taxon>
        <taxon>Spermatophyta</taxon>
        <taxon>Magnoliopsida</taxon>
        <taxon>eudicotyledons</taxon>
        <taxon>Gunneridae</taxon>
        <taxon>Pentapetalae</taxon>
        <taxon>rosids</taxon>
        <taxon>malvids</taxon>
        <taxon>Malvales</taxon>
        <taxon>Malvaceae</taxon>
        <taxon>Malvoideae</taxon>
        <taxon>Gossypium</taxon>
    </lineage>
</organism>
<evidence type="ECO:0000313" key="1">
    <source>
        <dbReference type="EMBL" id="MBA0719092.1"/>
    </source>
</evidence>
<evidence type="ECO:0008006" key="3">
    <source>
        <dbReference type="Google" id="ProtNLM"/>
    </source>
</evidence>
<sequence length="337" mass="38059">MLVRKCEPSIKRPDFDLHKLPVWVHLSHIPLELCYVARAIGVPLYMDIITAGQSRLVYAKVCVEIDANHIIPRTIDIILKDSSTRILWVESESEVQYVILSNVSLVDGAFLNNGAHSESDLGVQAKGKHKLSSSSQVKGKGVLLCSTNRFALLEDNQLAQDFSEHELDEGEENSPRKSRATASRVANLMKGFLRTYGEAENGRIWIIWRNNVRLQLVAVTDQSITCSFQASSKQGYFTAIYGRNESRERCRLWEHLKDIQQGVGANPWSLAGDFNVIADIKESFGSQCSSQLMRDIEEFLKCINGLELQDHSYFGPTYTWSNLQKESYLARKLDSDD</sequence>
<accession>A0A7J9A5F5</accession>
<gene>
    <name evidence="1" type="ORF">Golax_006798</name>
</gene>
<evidence type="ECO:0000313" key="2">
    <source>
        <dbReference type="Proteomes" id="UP000593574"/>
    </source>
</evidence>
<name>A0A7J9A5F5_9ROSI</name>